<keyword evidence="2" id="KW-0732">Signal</keyword>
<evidence type="ECO:0008006" key="5">
    <source>
        <dbReference type="Google" id="ProtNLM"/>
    </source>
</evidence>
<protein>
    <recommendedName>
        <fullName evidence="5">Secreted protein</fullName>
    </recommendedName>
</protein>
<reference evidence="3 4" key="1">
    <citation type="journal article" date="2015" name="Int. J. Syst. Evol. Microbiol.">
        <title>Sphingomonas hengshuiensis sp. nov., isolated from lake wetland.</title>
        <authorList>
            <person name="Wei S."/>
            <person name="Wang T."/>
            <person name="Liu H."/>
            <person name="Zhang C."/>
            <person name="Guo J."/>
            <person name="Wang Q."/>
            <person name="Liang K."/>
            <person name="Zhang Z."/>
        </authorList>
    </citation>
    <scope>NUCLEOTIDE SEQUENCE [LARGE SCALE GENOMIC DNA]</scope>
    <source>
        <strain evidence="3 4">WHSC-8</strain>
    </source>
</reference>
<name>A0A7U4LF39_9SPHN</name>
<keyword evidence="4" id="KW-1185">Reference proteome</keyword>
<dbReference type="Proteomes" id="UP000032300">
    <property type="component" value="Chromosome"/>
</dbReference>
<evidence type="ECO:0000313" key="4">
    <source>
        <dbReference type="Proteomes" id="UP000032300"/>
    </source>
</evidence>
<feature type="signal peptide" evidence="2">
    <location>
        <begin position="1"/>
        <end position="20"/>
    </location>
</feature>
<evidence type="ECO:0000313" key="3">
    <source>
        <dbReference type="EMBL" id="AJP71744.1"/>
    </source>
</evidence>
<dbReference type="KEGG" id="sphi:TS85_08025"/>
<evidence type="ECO:0000256" key="1">
    <source>
        <dbReference type="SAM" id="MobiDB-lite"/>
    </source>
</evidence>
<organism evidence="3 4">
    <name type="scientific">Sphingomonas hengshuiensis</name>
    <dbReference type="NCBI Taxonomy" id="1609977"/>
    <lineage>
        <taxon>Bacteria</taxon>
        <taxon>Pseudomonadati</taxon>
        <taxon>Pseudomonadota</taxon>
        <taxon>Alphaproteobacteria</taxon>
        <taxon>Sphingomonadales</taxon>
        <taxon>Sphingomonadaceae</taxon>
        <taxon>Sphingomonas</taxon>
    </lineage>
</organism>
<feature type="chain" id="PRO_5030791367" description="Secreted protein" evidence="2">
    <location>
        <begin position="21"/>
        <end position="106"/>
    </location>
</feature>
<evidence type="ECO:0000256" key="2">
    <source>
        <dbReference type="SAM" id="SignalP"/>
    </source>
</evidence>
<feature type="compositionally biased region" description="Low complexity" evidence="1">
    <location>
        <begin position="28"/>
        <end position="42"/>
    </location>
</feature>
<feature type="compositionally biased region" description="Acidic residues" evidence="1">
    <location>
        <begin position="74"/>
        <end position="84"/>
    </location>
</feature>
<dbReference type="RefSeq" id="WP_044331519.1">
    <property type="nucleotide sequence ID" value="NZ_CP010836.1"/>
</dbReference>
<proteinExistence type="predicted"/>
<dbReference type="AlphaFoldDB" id="A0A7U4LF39"/>
<accession>A0A7U4LF39</accession>
<gene>
    <name evidence="3" type="ORF">TS85_08025</name>
</gene>
<dbReference type="EMBL" id="CP010836">
    <property type="protein sequence ID" value="AJP71744.1"/>
    <property type="molecule type" value="Genomic_DNA"/>
</dbReference>
<reference evidence="3 4" key="2">
    <citation type="submission" date="2015-02" db="EMBL/GenBank/DDBJ databases">
        <title>The complete genome of Sphingomonas hengshuiensis sp. WHSC-8 isolated from soil of Hengshui Lake.</title>
        <authorList>
            <person name="Wei S."/>
            <person name="Guo J."/>
            <person name="Su C."/>
            <person name="Wu R."/>
            <person name="Zhang Z."/>
            <person name="Liang K."/>
            <person name="Li H."/>
            <person name="Wang T."/>
            <person name="Liu H."/>
            <person name="Zhang C."/>
            <person name="Li Z."/>
            <person name="Wang Q."/>
            <person name="Meng J."/>
        </authorList>
    </citation>
    <scope>NUCLEOTIDE SEQUENCE [LARGE SCALE GENOMIC DNA]</scope>
    <source>
        <strain evidence="3 4">WHSC-8</strain>
    </source>
</reference>
<feature type="region of interest" description="Disordered" evidence="1">
    <location>
        <begin position="22"/>
        <end position="106"/>
    </location>
</feature>
<sequence length="106" mass="10773">MNTRRITLTLASAAAALALAACSGGNSEETPPTETNVEVTEPMNMTELPAEAPAPAPMDNTVSESQPATGVELTADEQTQDDADAAGMTARVSRDEGGNEGGQPAQ</sequence>
<dbReference type="PROSITE" id="PS51257">
    <property type="entry name" value="PROKAR_LIPOPROTEIN"/>
    <property type="match status" value="1"/>
</dbReference>